<evidence type="ECO:0000259" key="3">
    <source>
        <dbReference type="Pfam" id="PF20434"/>
    </source>
</evidence>
<evidence type="ECO:0000256" key="1">
    <source>
        <dbReference type="ARBA" id="ARBA00022801"/>
    </source>
</evidence>
<name>A0ABW7ZDI3_9ACTN</name>
<dbReference type="PANTHER" id="PTHR48081">
    <property type="entry name" value="AB HYDROLASE SUPERFAMILY PROTEIN C4A8.06C"/>
    <property type="match status" value="1"/>
</dbReference>
<dbReference type="Proteomes" id="UP001612741">
    <property type="component" value="Unassembled WGS sequence"/>
</dbReference>
<dbReference type="SUPFAM" id="SSF53474">
    <property type="entry name" value="alpha/beta-Hydrolases"/>
    <property type="match status" value="1"/>
</dbReference>
<evidence type="ECO:0000313" key="4">
    <source>
        <dbReference type="EMBL" id="MFI6505895.1"/>
    </source>
</evidence>
<dbReference type="EMBL" id="JBITGY010000026">
    <property type="protein sequence ID" value="MFI6505895.1"/>
    <property type="molecule type" value="Genomic_DNA"/>
</dbReference>
<keyword evidence="2" id="KW-1133">Transmembrane helix</keyword>
<organism evidence="4 5">
    <name type="scientific">Nonomuraea typhae</name>
    <dbReference type="NCBI Taxonomy" id="2603600"/>
    <lineage>
        <taxon>Bacteria</taxon>
        <taxon>Bacillati</taxon>
        <taxon>Actinomycetota</taxon>
        <taxon>Actinomycetes</taxon>
        <taxon>Streptosporangiales</taxon>
        <taxon>Streptosporangiaceae</taxon>
        <taxon>Nonomuraea</taxon>
    </lineage>
</organism>
<dbReference type="PANTHER" id="PTHR48081:SF6">
    <property type="entry name" value="PEPTIDASE S9 PROLYL OLIGOPEPTIDASE CATALYTIC DOMAIN-CONTAINING PROTEIN"/>
    <property type="match status" value="1"/>
</dbReference>
<evidence type="ECO:0000256" key="2">
    <source>
        <dbReference type="SAM" id="Phobius"/>
    </source>
</evidence>
<evidence type="ECO:0000313" key="5">
    <source>
        <dbReference type="Proteomes" id="UP001612741"/>
    </source>
</evidence>
<keyword evidence="2" id="KW-0472">Membrane</keyword>
<dbReference type="RefSeq" id="WP_397092334.1">
    <property type="nucleotide sequence ID" value="NZ_JBITGY010000026.1"/>
</dbReference>
<feature type="transmembrane region" description="Helical" evidence="2">
    <location>
        <begin position="76"/>
        <end position="96"/>
    </location>
</feature>
<dbReference type="Gene3D" id="3.40.50.1820">
    <property type="entry name" value="alpha/beta hydrolase"/>
    <property type="match status" value="1"/>
</dbReference>
<comment type="caution">
    <text evidence="4">The sequence shown here is derived from an EMBL/GenBank/DDBJ whole genome shotgun (WGS) entry which is preliminary data.</text>
</comment>
<protein>
    <submittedName>
        <fullName evidence="4">Alpha/beta hydrolase</fullName>
    </submittedName>
</protein>
<accession>A0ABW7ZDI3</accession>
<keyword evidence="1 4" id="KW-0378">Hydrolase</keyword>
<dbReference type="Pfam" id="PF20434">
    <property type="entry name" value="BD-FAE"/>
    <property type="match status" value="1"/>
</dbReference>
<dbReference type="InterPro" id="IPR050300">
    <property type="entry name" value="GDXG_lipolytic_enzyme"/>
</dbReference>
<keyword evidence="5" id="KW-1185">Reference proteome</keyword>
<keyword evidence="2" id="KW-0812">Transmembrane</keyword>
<reference evidence="4 5" key="1">
    <citation type="submission" date="2024-10" db="EMBL/GenBank/DDBJ databases">
        <title>The Natural Products Discovery Center: Release of the First 8490 Sequenced Strains for Exploring Actinobacteria Biosynthetic Diversity.</title>
        <authorList>
            <person name="Kalkreuter E."/>
            <person name="Kautsar S.A."/>
            <person name="Yang D."/>
            <person name="Bader C.D."/>
            <person name="Teijaro C.N."/>
            <person name="Fluegel L."/>
            <person name="Davis C.M."/>
            <person name="Simpson J.R."/>
            <person name="Lauterbach L."/>
            <person name="Steele A.D."/>
            <person name="Gui C."/>
            <person name="Meng S."/>
            <person name="Li G."/>
            <person name="Viehrig K."/>
            <person name="Ye F."/>
            <person name="Su P."/>
            <person name="Kiefer A.F."/>
            <person name="Nichols A."/>
            <person name="Cepeda A.J."/>
            <person name="Yan W."/>
            <person name="Fan B."/>
            <person name="Jiang Y."/>
            <person name="Adhikari A."/>
            <person name="Zheng C.-J."/>
            <person name="Schuster L."/>
            <person name="Cowan T.M."/>
            <person name="Smanski M.J."/>
            <person name="Chevrette M.G."/>
            <person name="De Carvalho L.P.S."/>
            <person name="Shen B."/>
        </authorList>
    </citation>
    <scope>NUCLEOTIDE SEQUENCE [LARGE SCALE GENOMIC DNA]</scope>
    <source>
        <strain evidence="4 5">NPDC050545</strain>
    </source>
</reference>
<gene>
    <name evidence="4" type="ORF">ACIBG2_51570</name>
</gene>
<dbReference type="InterPro" id="IPR049492">
    <property type="entry name" value="BD-FAE-like_dom"/>
</dbReference>
<sequence length="382" mass="40135">MLVLKVAAALFASVIALLAGALVLGAYLPDLPEAGVIGPVLVGQYPFHTAIFALAGLALSALAWRGGLVRWGRATAAVTALSALAALVVAGIQYGAAVRAGTAVSPGDVFGELTYPDAAPDTTQTYATRDGRALNVDVYLPESRAGTPAIVLAHAGGFHTFDKSDLRGTGRWLADHGVAVFAADYRLAAPGRPTWDKAPFDLASALRWVQDHAEQYGLDRSRISLGGMSAGGVLALNTAYRLRNGTLRTTGRPEPPASVAGFYTGGDVVQMWQRNVDGSREAAELFTGGTPQQYPQRYREVSPVTQIRPGLQPTLLVVGDRDRSTTPRQNRDLGEALRAAGAEVSVEVLPFAVHAFDDAYGSLSAQTGRQILLGFLTGDGGR</sequence>
<proteinExistence type="predicted"/>
<feature type="transmembrane region" description="Helical" evidence="2">
    <location>
        <begin position="45"/>
        <end position="64"/>
    </location>
</feature>
<dbReference type="InterPro" id="IPR029058">
    <property type="entry name" value="AB_hydrolase_fold"/>
</dbReference>
<dbReference type="GO" id="GO:0016787">
    <property type="term" value="F:hydrolase activity"/>
    <property type="evidence" value="ECO:0007669"/>
    <property type="project" value="UniProtKB-KW"/>
</dbReference>
<feature type="domain" description="BD-FAE-like" evidence="3">
    <location>
        <begin position="137"/>
        <end position="337"/>
    </location>
</feature>